<dbReference type="GO" id="GO:0003700">
    <property type="term" value="F:DNA-binding transcription factor activity"/>
    <property type="evidence" value="ECO:0007669"/>
    <property type="project" value="InterPro"/>
</dbReference>
<evidence type="ECO:0000259" key="5">
    <source>
        <dbReference type="PROSITE" id="PS50931"/>
    </source>
</evidence>
<dbReference type="Proteomes" id="UP000434209">
    <property type="component" value="Chromosome 2"/>
</dbReference>
<evidence type="ECO:0000256" key="2">
    <source>
        <dbReference type="ARBA" id="ARBA00023015"/>
    </source>
</evidence>
<proteinExistence type="inferred from homology"/>
<keyword evidence="7" id="KW-1185">Reference proteome</keyword>
<dbReference type="InterPro" id="IPR036388">
    <property type="entry name" value="WH-like_DNA-bd_sf"/>
</dbReference>
<dbReference type="PROSITE" id="PS50931">
    <property type="entry name" value="HTH_LYSR"/>
    <property type="match status" value="1"/>
</dbReference>
<dbReference type="InterPro" id="IPR000847">
    <property type="entry name" value="LysR_HTH_N"/>
</dbReference>
<evidence type="ECO:0000256" key="1">
    <source>
        <dbReference type="ARBA" id="ARBA00009437"/>
    </source>
</evidence>
<dbReference type="SUPFAM" id="SSF46785">
    <property type="entry name" value="Winged helix' DNA-binding domain"/>
    <property type="match status" value="1"/>
</dbReference>
<reference evidence="6 7" key="1">
    <citation type="submission" date="2019-12" db="EMBL/GenBank/DDBJ databases">
        <title>Paraburkholderia acidiphila 7Q-K02 sp. nov and Paraburkholderia acidisoli DHF22 sp. nov., two strains isolated from forest soil.</title>
        <authorList>
            <person name="Gao Z."/>
            <person name="Qiu L."/>
        </authorList>
    </citation>
    <scope>NUCLEOTIDE SEQUENCE [LARGE SCALE GENOMIC DNA]</scope>
    <source>
        <strain evidence="6 7">7Q-K02</strain>
    </source>
</reference>
<dbReference type="PANTHER" id="PTHR30419">
    <property type="entry name" value="HTH-TYPE TRANSCRIPTIONAL REGULATOR YBHD"/>
    <property type="match status" value="1"/>
</dbReference>
<keyword evidence="4" id="KW-0804">Transcription</keyword>
<name>A0A7Z2G7R0_9BURK</name>
<dbReference type="SUPFAM" id="SSF53850">
    <property type="entry name" value="Periplasmic binding protein-like II"/>
    <property type="match status" value="1"/>
</dbReference>
<evidence type="ECO:0000313" key="6">
    <source>
        <dbReference type="EMBL" id="QGZ56597.1"/>
    </source>
</evidence>
<evidence type="ECO:0000313" key="7">
    <source>
        <dbReference type="Proteomes" id="UP000434209"/>
    </source>
</evidence>
<dbReference type="EMBL" id="CP046910">
    <property type="protein sequence ID" value="QGZ56597.1"/>
    <property type="molecule type" value="Genomic_DNA"/>
</dbReference>
<gene>
    <name evidence="6" type="ORF">FAZ97_16630</name>
</gene>
<dbReference type="Gene3D" id="1.10.10.10">
    <property type="entry name" value="Winged helix-like DNA-binding domain superfamily/Winged helix DNA-binding domain"/>
    <property type="match status" value="1"/>
</dbReference>
<dbReference type="Pfam" id="PF00126">
    <property type="entry name" value="HTH_1"/>
    <property type="match status" value="1"/>
</dbReference>
<keyword evidence="3" id="KW-0238">DNA-binding</keyword>
<accession>A0A7Z2G7R0</accession>
<dbReference type="FunFam" id="1.10.10.10:FF:000001">
    <property type="entry name" value="LysR family transcriptional regulator"/>
    <property type="match status" value="1"/>
</dbReference>
<feature type="domain" description="HTH lysR-type" evidence="5">
    <location>
        <begin position="3"/>
        <end position="60"/>
    </location>
</feature>
<dbReference type="Gene3D" id="3.40.190.290">
    <property type="match status" value="1"/>
</dbReference>
<dbReference type="Pfam" id="PF03466">
    <property type="entry name" value="LysR_substrate"/>
    <property type="match status" value="1"/>
</dbReference>
<dbReference type="InterPro" id="IPR050950">
    <property type="entry name" value="HTH-type_LysR_regulators"/>
</dbReference>
<sequence>MNISLRHLRAFVTIANEGSFTGAADSLCVTQSTLTKTIHELESSTGLSLFNRNTRKVFLSTHGATFLPVAQRIINDFNRSIEQLRQQSIGRAGTIAIASGMAFASTVLPCVIQTMTQRHPTINATVIDDTCHGIINRIANGHVDVGVGSYVGNATNIVSIQKLLTARLGVVFPPGYRNIPMVVSLDKIPNFPVICDMEESSIEIALKKYSPEIWMKLDRRVTVTSLDAQLSMVRHGIGVCIISALAASHPSVRDLPFRFFDTPGLQRDVYIFRSRMAPTSATTTTFISILEECLRETHFIEGVTLHV</sequence>
<dbReference type="GO" id="GO:0005829">
    <property type="term" value="C:cytosol"/>
    <property type="evidence" value="ECO:0007669"/>
    <property type="project" value="TreeGrafter"/>
</dbReference>
<organism evidence="6 7">
    <name type="scientific">Paraburkholderia acidiphila</name>
    <dbReference type="NCBI Taxonomy" id="2571747"/>
    <lineage>
        <taxon>Bacteria</taxon>
        <taxon>Pseudomonadati</taxon>
        <taxon>Pseudomonadota</taxon>
        <taxon>Betaproteobacteria</taxon>
        <taxon>Burkholderiales</taxon>
        <taxon>Burkholderiaceae</taxon>
        <taxon>Paraburkholderia</taxon>
    </lineage>
</organism>
<dbReference type="PRINTS" id="PR00039">
    <property type="entry name" value="HTHLYSR"/>
</dbReference>
<dbReference type="PANTHER" id="PTHR30419:SF8">
    <property type="entry name" value="NITROGEN ASSIMILATION TRANSCRIPTIONAL ACTIVATOR-RELATED"/>
    <property type="match status" value="1"/>
</dbReference>
<protein>
    <submittedName>
        <fullName evidence="6">LysR family transcriptional regulator</fullName>
    </submittedName>
</protein>
<dbReference type="InterPro" id="IPR005119">
    <property type="entry name" value="LysR_subst-bd"/>
</dbReference>
<keyword evidence="2" id="KW-0805">Transcription regulation</keyword>
<evidence type="ECO:0000256" key="4">
    <source>
        <dbReference type="ARBA" id="ARBA00023163"/>
    </source>
</evidence>
<dbReference type="InterPro" id="IPR036390">
    <property type="entry name" value="WH_DNA-bd_sf"/>
</dbReference>
<dbReference type="KEGG" id="pacp:FAZ97_16630"/>
<dbReference type="OrthoDB" id="8675247at2"/>
<comment type="similarity">
    <text evidence="1">Belongs to the LysR transcriptional regulatory family.</text>
</comment>
<dbReference type="AlphaFoldDB" id="A0A7Z2G7R0"/>
<evidence type="ECO:0000256" key="3">
    <source>
        <dbReference type="ARBA" id="ARBA00023125"/>
    </source>
</evidence>
<dbReference type="GO" id="GO:0003677">
    <property type="term" value="F:DNA binding"/>
    <property type="evidence" value="ECO:0007669"/>
    <property type="project" value="UniProtKB-KW"/>
</dbReference>
<dbReference type="RefSeq" id="WP_158759553.1">
    <property type="nucleotide sequence ID" value="NZ_CP046910.1"/>
</dbReference>